<dbReference type="EMBL" id="UOFM01000122">
    <property type="protein sequence ID" value="VAW75150.1"/>
    <property type="molecule type" value="Genomic_DNA"/>
</dbReference>
<organism evidence="1">
    <name type="scientific">hydrothermal vent metagenome</name>
    <dbReference type="NCBI Taxonomy" id="652676"/>
    <lineage>
        <taxon>unclassified sequences</taxon>
        <taxon>metagenomes</taxon>
        <taxon>ecological metagenomes</taxon>
    </lineage>
</organism>
<accession>A0A3B0YEE7</accession>
<evidence type="ECO:0000313" key="1">
    <source>
        <dbReference type="EMBL" id="VAW75150.1"/>
    </source>
</evidence>
<name>A0A3B0YEE7_9ZZZZ</name>
<gene>
    <name evidence="1" type="ORF">MNBD_GAMMA14-2299</name>
</gene>
<sequence length="108" mass="12988">MKYSALFRIFLVSSVLMSAQAAASDEDDMAEMQRKLNAETMGKPFFAEQPEKVDAYIKEAMKKNLKPPEYKGKNWQPGYTCRNLLSYSWREYRNCRYYHRYYGRYYPY</sequence>
<reference evidence="1" key="1">
    <citation type="submission" date="2018-06" db="EMBL/GenBank/DDBJ databases">
        <authorList>
            <person name="Zhirakovskaya E."/>
        </authorList>
    </citation>
    <scope>NUCLEOTIDE SEQUENCE</scope>
</reference>
<proteinExistence type="predicted"/>
<dbReference type="AlphaFoldDB" id="A0A3B0YEE7"/>
<protein>
    <submittedName>
        <fullName evidence="1">Uncharacterized protein</fullName>
    </submittedName>
</protein>